<dbReference type="SUPFAM" id="SSF55781">
    <property type="entry name" value="GAF domain-like"/>
    <property type="match status" value="1"/>
</dbReference>
<dbReference type="NCBIfam" id="TIGR00254">
    <property type="entry name" value="GGDEF"/>
    <property type="match status" value="1"/>
</dbReference>
<dbReference type="Gene3D" id="3.30.450.40">
    <property type="match status" value="1"/>
</dbReference>
<dbReference type="SMART" id="SM00267">
    <property type="entry name" value="GGDEF"/>
    <property type="match status" value="1"/>
</dbReference>
<dbReference type="PROSITE" id="PS50887">
    <property type="entry name" value="GGDEF"/>
    <property type="match status" value="1"/>
</dbReference>
<evidence type="ECO:0000256" key="2">
    <source>
        <dbReference type="ARBA" id="ARBA00034247"/>
    </source>
</evidence>
<proteinExistence type="predicted"/>
<dbReference type="InterPro" id="IPR003018">
    <property type="entry name" value="GAF"/>
</dbReference>
<dbReference type="CDD" id="cd01949">
    <property type="entry name" value="GGDEF"/>
    <property type="match status" value="1"/>
</dbReference>
<dbReference type="AlphaFoldDB" id="A0A512IR62"/>
<dbReference type="SUPFAM" id="SSF55073">
    <property type="entry name" value="Nucleotide cyclase"/>
    <property type="match status" value="1"/>
</dbReference>
<dbReference type="OrthoDB" id="315417at2"/>
<protein>
    <recommendedName>
        <fullName evidence="1">diguanylate cyclase</fullName>
        <ecNumber evidence="1">2.7.7.65</ecNumber>
    </recommendedName>
</protein>
<dbReference type="EC" id="2.7.7.65" evidence="1"/>
<dbReference type="FunFam" id="3.30.70.270:FF:000001">
    <property type="entry name" value="Diguanylate cyclase domain protein"/>
    <property type="match status" value="1"/>
</dbReference>
<evidence type="ECO:0000313" key="4">
    <source>
        <dbReference type="EMBL" id="GEP00166.1"/>
    </source>
</evidence>
<dbReference type="PANTHER" id="PTHR45138">
    <property type="entry name" value="REGULATORY COMPONENTS OF SENSORY TRANSDUCTION SYSTEM"/>
    <property type="match status" value="1"/>
</dbReference>
<name>A0A512IR62_9HYPH</name>
<comment type="catalytic activity">
    <reaction evidence="2">
        <text>2 GTP = 3',3'-c-di-GMP + 2 diphosphate</text>
        <dbReference type="Rhea" id="RHEA:24898"/>
        <dbReference type="ChEBI" id="CHEBI:33019"/>
        <dbReference type="ChEBI" id="CHEBI:37565"/>
        <dbReference type="ChEBI" id="CHEBI:58805"/>
        <dbReference type="EC" id="2.7.7.65"/>
    </reaction>
</comment>
<evidence type="ECO:0000313" key="5">
    <source>
        <dbReference type="Proteomes" id="UP000321258"/>
    </source>
</evidence>
<organism evidence="4 5">
    <name type="scientific">Methylobacterium haplocladii</name>
    <dbReference type="NCBI Taxonomy" id="1176176"/>
    <lineage>
        <taxon>Bacteria</taxon>
        <taxon>Pseudomonadati</taxon>
        <taxon>Pseudomonadota</taxon>
        <taxon>Alphaproteobacteria</taxon>
        <taxon>Hyphomicrobiales</taxon>
        <taxon>Methylobacteriaceae</taxon>
        <taxon>Methylobacterium</taxon>
    </lineage>
</organism>
<dbReference type="SMART" id="SM00065">
    <property type="entry name" value="GAF"/>
    <property type="match status" value="1"/>
</dbReference>
<dbReference type="PANTHER" id="PTHR45138:SF9">
    <property type="entry name" value="DIGUANYLATE CYCLASE DGCM-RELATED"/>
    <property type="match status" value="1"/>
</dbReference>
<dbReference type="GO" id="GO:1902201">
    <property type="term" value="P:negative regulation of bacterial-type flagellum-dependent cell motility"/>
    <property type="evidence" value="ECO:0007669"/>
    <property type="project" value="TreeGrafter"/>
</dbReference>
<sequence length="407" mass="44587">MPAEGQKREPERLAALDRYDILDTPCEEAFDRITRLTRRIFDVPMSTITLIDGHRQWFKSRTGVAACETPRGPALCDVAIRETRALIVPDTNEDPRFLANPFVVGAPHIRFYAGAPLITPEGHGIGTLCAMDTKPRSFLDDQVETLTDLARIVMSELELRMLAMTDGLTGTLSRRAFREEFARAFALAQRHRHDLSCIMVDLDHFKSVNDRHGHAVGDLVLAAATAACREELRKSDAFGRMGGEEFAVLLPYTSLASALRVAEKLRAAIAHVRIPTPGGALQVTASFGVAALDGATADMDGLLENADAALYAAKHEGRNRCREWRTVAIAHQGTRRRVLKAGLISFNGGRSSLDCTVRSLSDESASLRIVDTAGVPETFKLLIEADGLSRKCQIVAKADRRLDVAFV</sequence>
<dbReference type="InterPro" id="IPR043128">
    <property type="entry name" value="Rev_trsase/Diguanyl_cyclase"/>
</dbReference>
<dbReference type="InterPro" id="IPR050469">
    <property type="entry name" value="Diguanylate_Cyclase"/>
</dbReference>
<dbReference type="Pfam" id="PF01590">
    <property type="entry name" value="GAF"/>
    <property type="match status" value="1"/>
</dbReference>
<evidence type="ECO:0000256" key="1">
    <source>
        <dbReference type="ARBA" id="ARBA00012528"/>
    </source>
</evidence>
<reference evidence="4 5" key="1">
    <citation type="submission" date="2019-07" db="EMBL/GenBank/DDBJ databases">
        <title>Whole genome shotgun sequence of Methylobacterium haplocladii NBRC 107714.</title>
        <authorList>
            <person name="Hosoyama A."/>
            <person name="Uohara A."/>
            <person name="Ohji S."/>
            <person name="Ichikawa N."/>
        </authorList>
    </citation>
    <scope>NUCLEOTIDE SEQUENCE [LARGE SCALE GENOMIC DNA]</scope>
    <source>
        <strain evidence="4 5">NBRC 107714</strain>
    </source>
</reference>
<gene>
    <name evidence="4" type="ORF">MHA02_25530</name>
</gene>
<dbReference type="InterPro" id="IPR000160">
    <property type="entry name" value="GGDEF_dom"/>
</dbReference>
<dbReference type="Gene3D" id="3.30.70.270">
    <property type="match status" value="1"/>
</dbReference>
<evidence type="ECO:0000259" key="3">
    <source>
        <dbReference type="PROSITE" id="PS50887"/>
    </source>
</evidence>
<dbReference type="InterPro" id="IPR029787">
    <property type="entry name" value="Nucleotide_cyclase"/>
</dbReference>
<accession>A0A512IR62</accession>
<dbReference type="RefSeq" id="WP_147079199.1">
    <property type="nucleotide sequence ID" value="NZ_BJZT01000028.1"/>
</dbReference>
<dbReference type="EMBL" id="BJZT01000028">
    <property type="protein sequence ID" value="GEP00166.1"/>
    <property type="molecule type" value="Genomic_DNA"/>
</dbReference>
<dbReference type="GO" id="GO:0005886">
    <property type="term" value="C:plasma membrane"/>
    <property type="evidence" value="ECO:0007669"/>
    <property type="project" value="TreeGrafter"/>
</dbReference>
<comment type="caution">
    <text evidence="4">The sequence shown here is derived from an EMBL/GenBank/DDBJ whole genome shotgun (WGS) entry which is preliminary data.</text>
</comment>
<dbReference type="Pfam" id="PF00990">
    <property type="entry name" value="GGDEF"/>
    <property type="match status" value="1"/>
</dbReference>
<dbReference type="GO" id="GO:0043709">
    <property type="term" value="P:cell adhesion involved in single-species biofilm formation"/>
    <property type="evidence" value="ECO:0007669"/>
    <property type="project" value="TreeGrafter"/>
</dbReference>
<dbReference type="Proteomes" id="UP000321258">
    <property type="component" value="Unassembled WGS sequence"/>
</dbReference>
<keyword evidence="5" id="KW-1185">Reference proteome</keyword>
<feature type="domain" description="GGDEF" evidence="3">
    <location>
        <begin position="193"/>
        <end position="326"/>
    </location>
</feature>
<dbReference type="GO" id="GO:0052621">
    <property type="term" value="F:diguanylate cyclase activity"/>
    <property type="evidence" value="ECO:0007669"/>
    <property type="project" value="UniProtKB-EC"/>
</dbReference>
<dbReference type="InterPro" id="IPR029016">
    <property type="entry name" value="GAF-like_dom_sf"/>
</dbReference>